<evidence type="ECO:0000313" key="3">
    <source>
        <dbReference type="Proteomes" id="UP000015101"/>
    </source>
</evidence>
<dbReference type="Pfam" id="PF00612">
    <property type="entry name" value="IQ"/>
    <property type="match status" value="1"/>
</dbReference>
<dbReference type="Proteomes" id="UP000015101">
    <property type="component" value="Unassembled WGS sequence"/>
</dbReference>
<reference evidence="2" key="3">
    <citation type="submission" date="2015-06" db="UniProtKB">
        <authorList>
            <consortium name="EnsemblMetazoa"/>
        </authorList>
    </citation>
    <scope>IDENTIFICATION</scope>
</reference>
<name>T1F9J8_HELRO</name>
<dbReference type="EnsemblMetazoa" id="HelroT175707">
    <property type="protein sequence ID" value="HelroP175707"/>
    <property type="gene ID" value="HelroG175707"/>
</dbReference>
<gene>
    <name evidence="2" type="primary">20205497</name>
    <name evidence="1" type="ORF">HELRODRAFT_175707</name>
</gene>
<dbReference type="KEGG" id="hro:HELRODRAFT_175707"/>
<evidence type="ECO:0000313" key="2">
    <source>
        <dbReference type="EnsemblMetazoa" id="HelroP175707"/>
    </source>
</evidence>
<dbReference type="CTD" id="20205497"/>
<dbReference type="EMBL" id="KB096900">
    <property type="protein sequence ID" value="ESO00718.1"/>
    <property type="molecule type" value="Genomic_DNA"/>
</dbReference>
<dbReference type="AlphaFoldDB" id="T1F9J8"/>
<dbReference type="InterPro" id="IPR000048">
    <property type="entry name" value="IQ_motif_EF-hand-BS"/>
</dbReference>
<organism evidence="2 3">
    <name type="scientific">Helobdella robusta</name>
    <name type="common">Californian leech</name>
    <dbReference type="NCBI Taxonomy" id="6412"/>
    <lineage>
        <taxon>Eukaryota</taxon>
        <taxon>Metazoa</taxon>
        <taxon>Spiralia</taxon>
        <taxon>Lophotrochozoa</taxon>
        <taxon>Annelida</taxon>
        <taxon>Clitellata</taxon>
        <taxon>Hirudinea</taxon>
        <taxon>Rhynchobdellida</taxon>
        <taxon>Glossiphoniidae</taxon>
        <taxon>Helobdella</taxon>
    </lineage>
</organism>
<sequence>MAKHWKNEKKLVHRKRFLIEELELVRKKYGEKMSELWTEIETTKKIYRREKVEIFIDVEKRYKSSKATFDMILTERERDFRSEKNGHLIQIRRNLAAAKIQNWWRAYRVRKLSIMKKKLKRKATIRSTKTLSSIATMINGFNMFDDDFTKTTPTLSNTLTGNTLTSRNSKTIIPAELPTEVFGDVKP</sequence>
<reference evidence="1 3" key="2">
    <citation type="journal article" date="2013" name="Nature">
        <title>Insights into bilaterian evolution from three spiralian genomes.</title>
        <authorList>
            <person name="Simakov O."/>
            <person name="Marletaz F."/>
            <person name="Cho S.J."/>
            <person name="Edsinger-Gonzales E."/>
            <person name="Havlak P."/>
            <person name="Hellsten U."/>
            <person name="Kuo D.H."/>
            <person name="Larsson T."/>
            <person name="Lv J."/>
            <person name="Arendt D."/>
            <person name="Savage R."/>
            <person name="Osoegawa K."/>
            <person name="de Jong P."/>
            <person name="Grimwood J."/>
            <person name="Chapman J.A."/>
            <person name="Shapiro H."/>
            <person name="Aerts A."/>
            <person name="Otillar R.P."/>
            <person name="Terry A.Y."/>
            <person name="Boore J.L."/>
            <person name="Grigoriev I.V."/>
            <person name="Lindberg D.R."/>
            <person name="Seaver E.C."/>
            <person name="Weisblat D.A."/>
            <person name="Putnam N.H."/>
            <person name="Rokhsar D.S."/>
        </authorList>
    </citation>
    <scope>NUCLEOTIDE SEQUENCE</scope>
</reference>
<dbReference type="InParanoid" id="T1F9J8"/>
<protein>
    <submittedName>
        <fullName evidence="1 2">Uncharacterized protein</fullName>
    </submittedName>
</protein>
<dbReference type="EMBL" id="AMQM01005399">
    <property type="status" value="NOT_ANNOTATED_CDS"/>
    <property type="molecule type" value="Genomic_DNA"/>
</dbReference>
<dbReference type="CDD" id="cd23767">
    <property type="entry name" value="IQCD"/>
    <property type="match status" value="1"/>
</dbReference>
<accession>T1F9J8</accession>
<keyword evidence="3" id="KW-1185">Reference proteome</keyword>
<proteinExistence type="predicted"/>
<dbReference type="PROSITE" id="PS50096">
    <property type="entry name" value="IQ"/>
    <property type="match status" value="1"/>
</dbReference>
<reference evidence="3" key="1">
    <citation type="submission" date="2012-12" db="EMBL/GenBank/DDBJ databases">
        <authorList>
            <person name="Hellsten U."/>
            <person name="Grimwood J."/>
            <person name="Chapman J.A."/>
            <person name="Shapiro H."/>
            <person name="Aerts A."/>
            <person name="Otillar R.P."/>
            <person name="Terry A.Y."/>
            <person name="Boore J.L."/>
            <person name="Simakov O."/>
            <person name="Marletaz F."/>
            <person name="Cho S.-J."/>
            <person name="Edsinger-Gonzales E."/>
            <person name="Havlak P."/>
            <person name="Kuo D.-H."/>
            <person name="Larsson T."/>
            <person name="Lv J."/>
            <person name="Arendt D."/>
            <person name="Savage R."/>
            <person name="Osoegawa K."/>
            <person name="de Jong P."/>
            <person name="Lindberg D.R."/>
            <person name="Seaver E.C."/>
            <person name="Weisblat D.A."/>
            <person name="Putnam N.H."/>
            <person name="Grigoriev I.V."/>
            <person name="Rokhsar D.S."/>
        </authorList>
    </citation>
    <scope>NUCLEOTIDE SEQUENCE</scope>
</reference>
<dbReference type="RefSeq" id="XP_009021355.1">
    <property type="nucleotide sequence ID" value="XM_009023107.1"/>
</dbReference>
<evidence type="ECO:0000313" key="1">
    <source>
        <dbReference type="EMBL" id="ESO00718.1"/>
    </source>
</evidence>
<dbReference type="HOGENOM" id="CLU_1449202_0_0_1"/>
<dbReference type="GeneID" id="20205497"/>